<evidence type="ECO:0000313" key="7">
    <source>
        <dbReference type="EMBL" id="TPX52444.1"/>
    </source>
</evidence>
<dbReference type="SMART" id="SM00054">
    <property type="entry name" value="EFh"/>
    <property type="match status" value="3"/>
</dbReference>
<dbReference type="PRINTS" id="PR00450">
    <property type="entry name" value="RECOVERIN"/>
</dbReference>
<feature type="compositionally biased region" description="Polar residues" evidence="4">
    <location>
        <begin position="255"/>
        <end position="264"/>
    </location>
</feature>
<dbReference type="Gene3D" id="1.10.238.10">
    <property type="entry name" value="EF-hand"/>
    <property type="match status" value="1"/>
</dbReference>
<dbReference type="VEuPathDB" id="FungiDB:SeMB42_g01430"/>
<evidence type="ECO:0000256" key="4">
    <source>
        <dbReference type="SAM" id="MobiDB-lite"/>
    </source>
</evidence>
<sequence>MTSRLPIEELMKITNFSRSELHALTRRFAELGPDRTDRVDRARFRDLLADTFGVDDSLLMDRVFRCFDTDADNYISYDEHVKGMSVFLKGKFEERLKFCFRVYDLNGDRYISKEETFQMLRNCLVRGSEEDEDGVKDLVDLVLKRLDEDRDGRVSEADWAGAVGKEPLLLEAFGQCLPSAKVVQKYLDVEEEYDIASSRAAMYGLANKKKTASGTDLKNESPAVSAQSSPMRAKLVLENEVKPVQKTVAEKRGPSASQPGKITA</sequence>
<evidence type="ECO:0000313" key="9">
    <source>
        <dbReference type="Proteomes" id="UP000320475"/>
    </source>
</evidence>
<accession>A0A507DHQ0</accession>
<reference evidence="8 9" key="1">
    <citation type="journal article" date="2019" name="Sci. Rep.">
        <title>Comparative genomics of chytrid fungi reveal insights into the obligate biotrophic and pathogenic lifestyle of Synchytrium endobioticum.</title>
        <authorList>
            <person name="van de Vossenberg B.T.L.H."/>
            <person name="Warris S."/>
            <person name="Nguyen H.D.T."/>
            <person name="van Gent-Pelzer M.P.E."/>
            <person name="Joly D.L."/>
            <person name="van de Geest H.C."/>
            <person name="Bonants P.J.M."/>
            <person name="Smith D.S."/>
            <person name="Levesque C.A."/>
            <person name="van der Lee T.A.J."/>
        </authorList>
    </citation>
    <scope>NUCLEOTIDE SEQUENCE [LARGE SCALE GENOMIC DNA]</scope>
    <source>
        <strain evidence="6 9">LEV6574</strain>
        <strain evidence="7 8">MB42</strain>
    </source>
</reference>
<keyword evidence="8" id="KW-1185">Reference proteome</keyword>
<dbReference type="Proteomes" id="UP000317494">
    <property type="component" value="Unassembled WGS sequence"/>
</dbReference>
<evidence type="ECO:0000259" key="5">
    <source>
        <dbReference type="PROSITE" id="PS50222"/>
    </source>
</evidence>
<evidence type="ECO:0000313" key="8">
    <source>
        <dbReference type="Proteomes" id="UP000317494"/>
    </source>
</evidence>
<evidence type="ECO:0000256" key="2">
    <source>
        <dbReference type="ARBA" id="ARBA00022737"/>
    </source>
</evidence>
<dbReference type="Pfam" id="PF13499">
    <property type="entry name" value="EF-hand_7"/>
    <property type="match status" value="2"/>
</dbReference>
<dbReference type="CDD" id="cd00051">
    <property type="entry name" value="EFh"/>
    <property type="match status" value="2"/>
</dbReference>
<dbReference type="STRING" id="286115.A0A507DHQ0"/>
<dbReference type="PANTHER" id="PTHR23055">
    <property type="entry name" value="CALCIUM BINDING PROTEINS"/>
    <property type="match status" value="1"/>
</dbReference>
<feature type="region of interest" description="Disordered" evidence="4">
    <location>
        <begin position="212"/>
        <end position="264"/>
    </location>
</feature>
<dbReference type="PROSITE" id="PS00018">
    <property type="entry name" value="EF_HAND_1"/>
    <property type="match status" value="1"/>
</dbReference>
<dbReference type="EMBL" id="QEAN01000036">
    <property type="protein sequence ID" value="TPX52444.1"/>
    <property type="molecule type" value="Genomic_DNA"/>
</dbReference>
<keyword evidence="2" id="KW-0677">Repeat</keyword>
<dbReference type="PROSITE" id="PS50222">
    <property type="entry name" value="EF_HAND_2"/>
    <property type="match status" value="2"/>
</dbReference>
<organism evidence="6 9">
    <name type="scientific">Synchytrium endobioticum</name>
    <dbReference type="NCBI Taxonomy" id="286115"/>
    <lineage>
        <taxon>Eukaryota</taxon>
        <taxon>Fungi</taxon>
        <taxon>Fungi incertae sedis</taxon>
        <taxon>Chytridiomycota</taxon>
        <taxon>Chytridiomycota incertae sedis</taxon>
        <taxon>Chytridiomycetes</taxon>
        <taxon>Synchytriales</taxon>
        <taxon>Synchytriaceae</taxon>
        <taxon>Synchytrium</taxon>
    </lineage>
</organism>
<dbReference type="InterPro" id="IPR018247">
    <property type="entry name" value="EF_Hand_1_Ca_BS"/>
</dbReference>
<dbReference type="GO" id="GO:0005509">
    <property type="term" value="F:calcium ion binding"/>
    <property type="evidence" value="ECO:0007669"/>
    <property type="project" value="InterPro"/>
</dbReference>
<feature type="compositionally biased region" description="Polar residues" evidence="4">
    <location>
        <begin position="212"/>
        <end position="230"/>
    </location>
</feature>
<evidence type="ECO:0000256" key="3">
    <source>
        <dbReference type="ARBA" id="ARBA00022837"/>
    </source>
</evidence>
<dbReference type="AlphaFoldDB" id="A0A507DHQ0"/>
<keyword evidence="1" id="KW-0479">Metal-binding</keyword>
<dbReference type="OrthoDB" id="191686at2759"/>
<evidence type="ECO:0000313" key="6">
    <source>
        <dbReference type="EMBL" id="TPX51066.1"/>
    </source>
</evidence>
<dbReference type="InterPro" id="IPR002048">
    <property type="entry name" value="EF_hand_dom"/>
</dbReference>
<dbReference type="InterPro" id="IPR028846">
    <property type="entry name" value="Recoverin"/>
</dbReference>
<dbReference type="EMBL" id="QEAM01000009">
    <property type="protein sequence ID" value="TPX51066.1"/>
    <property type="molecule type" value="Genomic_DNA"/>
</dbReference>
<keyword evidence="3" id="KW-0106">Calcium</keyword>
<evidence type="ECO:0000256" key="1">
    <source>
        <dbReference type="ARBA" id="ARBA00022723"/>
    </source>
</evidence>
<feature type="domain" description="EF-hand" evidence="5">
    <location>
        <begin position="55"/>
        <end position="90"/>
    </location>
</feature>
<comment type="caution">
    <text evidence="6">The sequence shown here is derived from an EMBL/GenBank/DDBJ whole genome shotgun (WGS) entry which is preliminary data.</text>
</comment>
<protein>
    <recommendedName>
        <fullName evidence="5">EF-hand domain-containing protein</fullName>
    </recommendedName>
</protein>
<dbReference type="Proteomes" id="UP000320475">
    <property type="component" value="Unassembled WGS sequence"/>
</dbReference>
<gene>
    <name evidence="6" type="ORF">SeLEV6574_g00525</name>
    <name evidence="7" type="ORF">SeMB42_g01430</name>
</gene>
<feature type="compositionally biased region" description="Basic and acidic residues" evidence="4">
    <location>
        <begin position="235"/>
        <end position="253"/>
    </location>
</feature>
<feature type="domain" description="EF-hand" evidence="5">
    <location>
        <begin position="91"/>
        <end position="126"/>
    </location>
</feature>
<dbReference type="PANTHER" id="PTHR23055:SF60">
    <property type="entry name" value="CALAXIN"/>
    <property type="match status" value="1"/>
</dbReference>
<dbReference type="InterPro" id="IPR011992">
    <property type="entry name" value="EF-hand-dom_pair"/>
</dbReference>
<dbReference type="SUPFAM" id="SSF47473">
    <property type="entry name" value="EF-hand"/>
    <property type="match status" value="1"/>
</dbReference>
<name>A0A507DHQ0_9FUNG</name>
<proteinExistence type="predicted"/>